<feature type="compositionally biased region" description="Low complexity" evidence="8">
    <location>
        <begin position="273"/>
        <end position="295"/>
    </location>
</feature>
<evidence type="ECO:0000313" key="11">
    <source>
        <dbReference type="Proteomes" id="UP001530400"/>
    </source>
</evidence>
<feature type="binding site" evidence="6">
    <location>
        <begin position="307"/>
        <end position="314"/>
    </location>
    <ligand>
        <name>ATP</name>
        <dbReference type="ChEBI" id="CHEBI:30616"/>
    </ligand>
</feature>
<keyword evidence="11" id="KW-1185">Reference proteome</keyword>
<dbReference type="EMBL" id="JALLPJ020000591">
    <property type="protein sequence ID" value="KAL3787938.1"/>
    <property type="molecule type" value="Genomic_DNA"/>
</dbReference>
<feature type="region of interest" description="Disordered" evidence="8">
    <location>
        <begin position="272"/>
        <end position="295"/>
    </location>
</feature>
<feature type="region of interest" description="Disordered" evidence="8">
    <location>
        <begin position="837"/>
        <end position="860"/>
    </location>
</feature>
<dbReference type="InterPro" id="IPR027417">
    <property type="entry name" value="P-loop_NTPase"/>
</dbReference>
<dbReference type="InterPro" id="IPR000048">
    <property type="entry name" value="IQ_motif_EF-hand-BS"/>
</dbReference>
<keyword evidence="2 6" id="KW-0067">ATP-binding</keyword>
<evidence type="ECO:0000256" key="6">
    <source>
        <dbReference type="PROSITE-ProRule" id="PRU00782"/>
    </source>
</evidence>
<feature type="region of interest" description="Disordered" evidence="8">
    <location>
        <begin position="1277"/>
        <end position="1317"/>
    </location>
</feature>
<evidence type="ECO:0000313" key="10">
    <source>
        <dbReference type="EMBL" id="KAL3787938.1"/>
    </source>
</evidence>
<comment type="caution">
    <text evidence="10">The sequence shown here is derived from an EMBL/GenBank/DDBJ whole genome shotgun (WGS) entry which is preliminary data.</text>
</comment>
<organism evidence="10 11">
    <name type="scientific">Cyclotella atomus</name>
    <dbReference type="NCBI Taxonomy" id="382360"/>
    <lineage>
        <taxon>Eukaryota</taxon>
        <taxon>Sar</taxon>
        <taxon>Stramenopiles</taxon>
        <taxon>Ochrophyta</taxon>
        <taxon>Bacillariophyta</taxon>
        <taxon>Coscinodiscophyceae</taxon>
        <taxon>Thalassiosirophycidae</taxon>
        <taxon>Stephanodiscales</taxon>
        <taxon>Stephanodiscaceae</taxon>
        <taxon>Cyclotella</taxon>
    </lineage>
</organism>
<gene>
    <name evidence="10" type="ORF">ACHAWO_001087</name>
</gene>
<keyword evidence="7" id="KW-0175">Coiled coil</keyword>
<feature type="region of interest" description="Disordered" evidence="8">
    <location>
        <begin position="1632"/>
        <end position="1672"/>
    </location>
</feature>
<dbReference type="GO" id="GO:0016459">
    <property type="term" value="C:myosin complex"/>
    <property type="evidence" value="ECO:0007669"/>
    <property type="project" value="UniProtKB-KW"/>
</dbReference>
<dbReference type="SUPFAM" id="SSF52540">
    <property type="entry name" value="P-loop containing nucleoside triphosphate hydrolases"/>
    <property type="match status" value="1"/>
</dbReference>
<dbReference type="SMART" id="SM00015">
    <property type="entry name" value="IQ"/>
    <property type="match status" value="4"/>
</dbReference>
<dbReference type="Gene3D" id="1.20.58.530">
    <property type="match status" value="1"/>
</dbReference>
<evidence type="ECO:0000256" key="7">
    <source>
        <dbReference type="SAM" id="Coils"/>
    </source>
</evidence>
<keyword evidence="1 6" id="KW-0547">Nucleotide-binding</keyword>
<feature type="coiled-coil region" evidence="7">
    <location>
        <begin position="1471"/>
        <end position="1589"/>
    </location>
</feature>
<feature type="region of interest" description="Disordered" evidence="8">
    <location>
        <begin position="1418"/>
        <end position="1452"/>
    </location>
</feature>
<feature type="compositionally biased region" description="Polar residues" evidence="8">
    <location>
        <begin position="847"/>
        <end position="860"/>
    </location>
</feature>
<dbReference type="Gene3D" id="3.40.850.10">
    <property type="entry name" value="Kinesin motor domain"/>
    <property type="match status" value="1"/>
</dbReference>
<evidence type="ECO:0000259" key="9">
    <source>
        <dbReference type="PROSITE" id="PS51456"/>
    </source>
</evidence>
<evidence type="ECO:0000256" key="1">
    <source>
        <dbReference type="ARBA" id="ARBA00022741"/>
    </source>
</evidence>
<accession>A0ABD3PJU9</accession>
<feature type="region of interest" description="Disordered" evidence="8">
    <location>
        <begin position="114"/>
        <end position="145"/>
    </location>
</feature>
<feature type="domain" description="Myosin motor" evidence="9">
    <location>
        <begin position="147"/>
        <end position="986"/>
    </location>
</feature>
<feature type="compositionally biased region" description="Polar residues" evidence="8">
    <location>
        <begin position="1632"/>
        <end position="1654"/>
    </location>
</feature>
<dbReference type="GO" id="GO:0005524">
    <property type="term" value="F:ATP binding"/>
    <property type="evidence" value="ECO:0007669"/>
    <property type="project" value="UniProtKB-UniRule"/>
</dbReference>
<dbReference type="PANTHER" id="PTHR13140:SF845">
    <property type="entry name" value="MYOSIN-LIKE PROTEIN"/>
    <property type="match status" value="1"/>
</dbReference>
<dbReference type="GO" id="GO:0003779">
    <property type="term" value="F:actin binding"/>
    <property type="evidence" value="ECO:0007669"/>
    <property type="project" value="UniProtKB-KW"/>
</dbReference>
<evidence type="ECO:0000256" key="2">
    <source>
        <dbReference type="ARBA" id="ARBA00022840"/>
    </source>
</evidence>
<proteinExistence type="inferred from homology"/>
<sequence>MAEDNQKTYIWIRPTSLQAHSQHGSPPTSNKKRGAPGEEETWGWTPGYYSKSASDHSKHTYTLLSLQDGQSQEYTIQESQTSSLLECGDLVLANEWEGNDFTSGLNYLNNTEEEEYNYDESSDDDDDDSVDRQQGIPPSILDRPVDLPPDNLIELTHLHEPSVVHALRHRYKSCVDDMSGIYTDTGPILLAVNPFKADETGKLYGEKAVGRYRARGEKEWLEKREGEKGGSSSRGEKDLLMNEREEEVLGPHVYAVADRTFRTLMSRLHPLDGSASGSSSAKKAPPGGIGTTSSQGSIINQSVLVSGESGAGKTVTTKLLMGYLAKLSQNPPNQQIESNTKQRLSQLSKEMSTERRVLESNPIMESFGNARTVRNDNSSRFGKYIEMKFTAKGGGGDKSQHASLLGATLIGASIETYLLEKVRLVHQSPGERNYHIFYEIFSLKYDDDFDEDEFVGTVIEQSAESADQANLSREELVNIFGLGQYDLDDFTLVNSSGTFDRRDGVSDSSTFADLCRAMSVMGFKRGEQIDVFAVIAALLHASNLTFNKIGEVECGLENSSHLDYVLDLLGITKEGLNHALCYYEIVVRGETHKKVLSVEQASKGVEALIKATYGTLFSYLVGRINASVSGSDGAGAATRTRKNGASEASIGILDIFGFESFQSNSFEQLCINYCNEALQQQFNRYVLRNEQEEYDREGIPWSYIEFPEVRPAYLLLRSYDSNTNDVLQNQDVLDLIDLKGTGIINILHDQCRTPGASDKSFSMLMYEKCTPHSRFEADPRMVAEKLFAIHHYAGLVEYSVDGFMEKNKDELPKSSAELLLSSSNKFVKIIANEMVHPSSAPTPAKKQLSSPRGSSSQRPTVGIQFSAQLHDLRKKIDDTSPHSLIADQLRCAGVIEAVRVSRLGYPQRYSHSSFISRYRVLGMKALSKKKQADRKYNPAKALVHTISKQIIKTNERDTSDDIGIQVGKTKIFLRRNSYDLLEKLRTEKISSSAVQIQSFGRRIVYTKRFQIYLASVISIQCFIRRIQAKSVVMKMRRRHNSLILQKYWRMHRATRILQSAKLIGIWTQTHYRGNLDRAIYKQLNRDRRALQIQTQIRRYAALNNFRRTISAVLMIQCSRRSYTSRVVLSLKKAEARDLGAVVQERDRLRNELSALKTQLQQAKEAPPQSEEFSDATLDRINEKDTEIEYLRVELQRVKAEKESKENELAVTMQELTNIKIAQGDALSKIGELEQLNAGLQELIMASQGSDDELERLKKVNVQLLSEFTELKSLHESMAQENKTPKQFSAPNTGQSDHSNPPSTPVSSQHSNVPPTPVTAEVECALEKALARIAELEEANATLSKLQTTKTIAAADADQKPIATGAVDFPSLPVTSVYTTATTDNMTADTDDEVAKLREENQMLRTQLELLRDNQGVLPDILGSGQEYEESVNPSDSDGYSEEGDESSGFASANIPDKVMKRICSEVEEATEEVIRQTRAESEARIAELESKIAELQEDVKDAKRSAKYDLDDMARANRSLRRELEEANEEMSRMYSELEAKTDEFDALNEDVERFAETFAAQHEEVRQLERQVRRLQEENTNLKLLDDANRKRIVELQNESKGKADSVSTPDDQGRMMWRELAKMRKEIANMQQNKLMSPSGSVQNANNQTRRGTCSDLSSDDEDEECEDEL</sequence>
<feature type="region of interest" description="Actin-binding" evidence="6">
    <location>
        <begin position="851"/>
        <end position="873"/>
    </location>
</feature>
<feature type="coiled-coil region" evidence="7">
    <location>
        <begin position="1386"/>
        <end position="1413"/>
    </location>
</feature>
<dbReference type="GO" id="GO:0003774">
    <property type="term" value="F:cytoskeletal motor activity"/>
    <property type="evidence" value="ECO:0007669"/>
    <property type="project" value="UniProtKB-UniRule"/>
</dbReference>
<name>A0ABD3PJU9_9STRA</name>
<reference evidence="10 11" key="1">
    <citation type="submission" date="2024-10" db="EMBL/GenBank/DDBJ databases">
        <title>Updated reference genomes for cyclostephanoid diatoms.</title>
        <authorList>
            <person name="Roberts W.R."/>
            <person name="Alverson A.J."/>
        </authorList>
    </citation>
    <scope>NUCLEOTIDE SEQUENCE [LARGE SCALE GENOMIC DNA]</scope>
    <source>
        <strain evidence="10 11">AJA010-31</strain>
    </source>
</reference>
<evidence type="ECO:0000256" key="3">
    <source>
        <dbReference type="ARBA" id="ARBA00023123"/>
    </source>
</evidence>
<feature type="compositionally biased region" description="Acidic residues" evidence="8">
    <location>
        <begin position="1660"/>
        <end position="1672"/>
    </location>
</feature>
<dbReference type="PANTHER" id="PTHR13140">
    <property type="entry name" value="MYOSIN"/>
    <property type="match status" value="1"/>
</dbReference>
<dbReference type="Proteomes" id="UP001530400">
    <property type="component" value="Unassembled WGS sequence"/>
</dbReference>
<evidence type="ECO:0000256" key="4">
    <source>
        <dbReference type="ARBA" id="ARBA00023175"/>
    </source>
</evidence>
<keyword evidence="4 6" id="KW-0505">Motor protein</keyword>
<protein>
    <recommendedName>
        <fullName evidence="9">Myosin motor domain-containing protein</fullName>
    </recommendedName>
</protein>
<dbReference type="CDD" id="cd00124">
    <property type="entry name" value="MYSc"/>
    <property type="match status" value="1"/>
</dbReference>
<dbReference type="InterPro" id="IPR036961">
    <property type="entry name" value="Kinesin_motor_dom_sf"/>
</dbReference>
<feature type="coiled-coil region" evidence="7">
    <location>
        <begin position="1138"/>
        <end position="1214"/>
    </location>
</feature>
<evidence type="ECO:0000256" key="8">
    <source>
        <dbReference type="SAM" id="MobiDB-lite"/>
    </source>
</evidence>
<feature type="coiled-coil region" evidence="7">
    <location>
        <begin position="1318"/>
        <end position="1345"/>
    </location>
</feature>
<evidence type="ECO:0000256" key="5">
    <source>
        <dbReference type="ARBA" id="ARBA00023203"/>
    </source>
</evidence>
<keyword evidence="5 6" id="KW-0009">Actin-binding</keyword>
<comment type="similarity">
    <text evidence="6">Belongs to the TRAFAC class myosin-kinesin ATPase superfamily. Myosin family.</text>
</comment>
<dbReference type="Pfam" id="PF00063">
    <property type="entry name" value="Myosin_head"/>
    <property type="match status" value="2"/>
</dbReference>
<feature type="compositionally biased region" description="Polar residues" evidence="8">
    <location>
        <begin position="15"/>
        <end position="29"/>
    </location>
</feature>
<feature type="compositionally biased region" description="Polar residues" evidence="8">
    <location>
        <begin position="1278"/>
        <end position="1312"/>
    </location>
</feature>
<dbReference type="PRINTS" id="PR00193">
    <property type="entry name" value="MYOSINHEAVY"/>
</dbReference>
<dbReference type="Gene3D" id="1.20.120.720">
    <property type="entry name" value="Myosin VI head, motor domain, U50 subdomain"/>
    <property type="match status" value="1"/>
</dbReference>
<dbReference type="Gene3D" id="1.20.5.4820">
    <property type="match status" value="1"/>
</dbReference>
<dbReference type="InterPro" id="IPR001609">
    <property type="entry name" value="Myosin_head_motor_dom-like"/>
</dbReference>
<dbReference type="PROSITE" id="PS51456">
    <property type="entry name" value="MYOSIN_MOTOR"/>
    <property type="match status" value="1"/>
</dbReference>
<feature type="compositionally biased region" description="Acidic residues" evidence="8">
    <location>
        <begin position="114"/>
        <end position="129"/>
    </location>
</feature>
<feature type="region of interest" description="Disordered" evidence="8">
    <location>
        <begin position="1"/>
        <end position="46"/>
    </location>
</feature>
<dbReference type="SMART" id="SM00242">
    <property type="entry name" value="MYSc"/>
    <property type="match status" value="1"/>
</dbReference>
<keyword evidence="3 6" id="KW-0518">Myosin</keyword>